<gene>
    <name evidence="1" type="ORF">A2Z33_02060</name>
</gene>
<dbReference type="Proteomes" id="UP000178448">
    <property type="component" value="Unassembled WGS sequence"/>
</dbReference>
<sequence>MLRIEGIPGEVDVAVANAKLVGKYVGYHGTPAYTLLAKGILTDTGYPENTVNAASGLVAFDELKARGVCWLCLTRRDANYVIPGASAGSQWKGGELWLALEGLQDEPVGTGFIMAAHKGSKFLDWGGWNPATVEQRLAQARAAIAELEPVINGGSVSVKDVARYQAAITSAAFDEERLAFWSQIRTLPPERVSLIEEALRTPINVEFEIAPEETTRSNFRLYPGPGTRMAAREISFSRATRVYLPPGASQQLADAIKSAYPQVEVIGGVQAVSNAANLWSRVPQDVYNVIFWTGNIASRAMTEWLPALGFYSIVFAPAGAKVVDWYDVMGDYDVARSQGLTNLGPEDWYEVKNRWLENLAGFGCDPAGNCLFEPLFDWTGVDPYDRFQPWSSTRIRQGESGTAELVVPKNLMVGCRSKWGWTPECAVVEAELRIDSIEVDYIKWKDDRPKMDFNTPGGEISFGGFVGLPGDKNTAFPIGCQPSGDGGQLNTVFLVRWISNPDHSEVQVLLRPLLWVADTCEIQ</sequence>
<dbReference type="EMBL" id="MFJD01000007">
    <property type="protein sequence ID" value="OGG02554.1"/>
    <property type="molecule type" value="Genomic_DNA"/>
</dbReference>
<name>A0A1F5YR50_9BACT</name>
<proteinExistence type="predicted"/>
<evidence type="ECO:0000313" key="2">
    <source>
        <dbReference type="Proteomes" id="UP000178448"/>
    </source>
</evidence>
<reference evidence="1 2" key="1">
    <citation type="journal article" date="2016" name="Nat. Commun.">
        <title>Thousands of microbial genomes shed light on interconnected biogeochemical processes in an aquifer system.</title>
        <authorList>
            <person name="Anantharaman K."/>
            <person name="Brown C.T."/>
            <person name="Hug L.A."/>
            <person name="Sharon I."/>
            <person name="Castelle C.J."/>
            <person name="Probst A.J."/>
            <person name="Thomas B.C."/>
            <person name="Singh A."/>
            <person name="Wilkins M.J."/>
            <person name="Karaoz U."/>
            <person name="Brodie E.L."/>
            <person name="Williams K.H."/>
            <person name="Hubbard S.S."/>
            <person name="Banfield J.F."/>
        </authorList>
    </citation>
    <scope>NUCLEOTIDE SEQUENCE [LARGE SCALE GENOMIC DNA]</scope>
</reference>
<organism evidence="1 2">
    <name type="scientific">Candidatus Gottesmanbacteria bacterium RBG_16_52_11</name>
    <dbReference type="NCBI Taxonomy" id="1798374"/>
    <lineage>
        <taxon>Bacteria</taxon>
        <taxon>Candidatus Gottesmaniibacteriota</taxon>
    </lineage>
</organism>
<dbReference type="AlphaFoldDB" id="A0A1F5YR50"/>
<evidence type="ECO:0000313" key="1">
    <source>
        <dbReference type="EMBL" id="OGG02554.1"/>
    </source>
</evidence>
<comment type="caution">
    <text evidence="1">The sequence shown here is derived from an EMBL/GenBank/DDBJ whole genome shotgun (WGS) entry which is preliminary data.</text>
</comment>
<accession>A0A1F5YR50</accession>
<protein>
    <submittedName>
        <fullName evidence="1">Uncharacterized protein</fullName>
    </submittedName>
</protein>